<dbReference type="AlphaFoldDB" id="A0A4R5TNP2"/>
<feature type="transmembrane region" description="Helical" evidence="2">
    <location>
        <begin position="159"/>
        <end position="183"/>
    </location>
</feature>
<dbReference type="Proteomes" id="UP000295411">
    <property type="component" value="Unassembled WGS sequence"/>
</dbReference>
<gene>
    <name evidence="3" type="ORF">E2F48_14540</name>
</gene>
<keyword evidence="2" id="KW-0812">Transmembrane</keyword>
<comment type="caution">
    <text evidence="3">The sequence shown here is derived from an EMBL/GenBank/DDBJ whole genome shotgun (WGS) entry which is preliminary data.</text>
</comment>
<name>A0A4R5TNP2_9MICC</name>
<keyword evidence="2" id="KW-0472">Membrane</keyword>
<sequence>MAQHNTSGSSTPKGRRDEMVAEERRQFGGMKFGSAFFGWMTATGIAVVLTALLGAVGAGVGVANNADAGQVADQASQDLQTVGIVSGLVLAAILFIAYFCGGYVAGRMARFDGAKQGLAVWLWAIAVAILLAILGAVAGSQFNVLGSLNGFPRIPVNEGALTTGGIIALVIAVIVPLIGAVLGGKAGMRFHRKVDQVGANSAAGLNV</sequence>
<proteinExistence type="predicted"/>
<keyword evidence="2" id="KW-1133">Transmembrane helix</keyword>
<protein>
    <submittedName>
        <fullName evidence="3">Uncharacterized protein</fullName>
    </submittedName>
</protein>
<evidence type="ECO:0000313" key="4">
    <source>
        <dbReference type="Proteomes" id="UP000295411"/>
    </source>
</evidence>
<keyword evidence="4" id="KW-1185">Reference proteome</keyword>
<accession>A0A4R5TNP2</accession>
<feature type="transmembrane region" description="Helical" evidence="2">
    <location>
        <begin position="35"/>
        <end position="62"/>
    </location>
</feature>
<dbReference type="OrthoDB" id="5244723at2"/>
<evidence type="ECO:0000256" key="1">
    <source>
        <dbReference type="SAM" id="MobiDB-lite"/>
    </source>
</evidence>
<dbReference type="RefSeq" id="WP_133404688.1">
    <property type="nucleotide sequence ID" value="NZ_SMTK01000005.1"/>
</dbReference>
<feature type="compositionally biased region" description="Polar residues" evidence="1">
    <location>
        <begin position="1"/>
        <end position="12"/>
    </location>
</feature>
<dbReference type="EMBL" id="SMTK01000005">
    <property type="protein sequence ID" value="TDK24003.1"/>
    <property type="molecule type" value="Genomic_DNA"/>
</dbReference>
<reference evidence="3 4" key="1">
    <citation type="submission" date="2019-03" db="EMBL/GenBank/DDBJ databases">
        <title>Arthrobacter sp. nov., an bacterium isolated from biocrust in Mu Us Desert.</title>
        <authorList>
            <person name="Lixiong L."/>
        </authorList>
    </citation>
    <scope>NUCLEOTIDE SEQUENCE [LARGE SCALE GENOMIC DNA]</scope>
    <source>
        <strain evidence="3 4">SLN-3</strain>
    </source>
</reference>
<evidence type="ECO:0000313" key="3">
    <source>
        <dbReference type="EMBL" id="TDK24003.1"/>
    </source>
</evidence>
<feature type="transmembrane region" description="Helical" evidence="2">
    <location>
        <begin position="118"/>
        <end position="139"/>
    </location>
</feature>
<evidence type="ECO:0000256" key="2">
    <source>
        <dbReference type="SAM" id="Phobius"/>
    </source>
</evidence>
<feature type="transmembrane region" description="Helical" evidence="2">
    <location>
        <begin position="82"/>
        <end position="106"/>
    </location>
</feature>
<organism evidence="3 4">
    <name type="scientific">Arthrobacter crusticola</name>
    <dbReference type="NCBI Taxonomy" id="2547960"/>
    <lineage>
        <taxon>Bacteria</taxon>
        <taxon>Bacillati</taxon>
        <taxon>Actinomycetota</taxon>
        <taxon>Actinomycetes</taxon>
        <taxon>Micrococcales</taxon>
        <taxon>Micrococcaceae</taxon>
        <taxon>Arthrobacter</taxon>
    </lineage>
</organism>
<feature type="region of interest" description="Disordered" evidence="1">
    <location>
        <begin position="1"/>
        <end position="20"/>
    </location>
</feature>